<name>A0A6J8CI54_MYTCO</name>
<accession>A0A6J8CI54</accession>
<feature type="compositionally biased region" description="Basic and acidic residues" evidence="1">
    <location>
        <begin position="192"/>
        <end position="203"/>
    </location>
</feature>
<feature type="chain" id="PRO_5027000969" evidence="2">
    <location>
        <begin position="19"/>
        <end position="249"/>
    </location>
</feature>
<dbReference type="EMBL" id="CACVKT020005309">
    <property type="protein sequence ID" value="CAC5394560.1"/>
    <property type="molecule type" value="Genomic_DNA"/>
</dbReference>
<dbReference type="AlphaFoldDB" id="A0A6J8CI54"/>
<sequence length="249" mass="27306">MILLINLCLFSQIVTVLAAVCGDSTIGVADPPSSYSGNTDSNSNTAYVMTDAAVKFSCCGMIKMWKFYASRSGTIKLQVWRTWFNTNFTLVAENAFVVPVDAVNQEIHYEVAEEHRIQINNNDYIGWHTTGDGIIPYSGRATPDNTYYIRTSVSVDSTYPFTSNYDNRVYAIVAVVTAKMGQQIRLLGPGRKKNDEEVRKEGTGSKGGQTRADSEVARPALGNIPSDGGVKETKSQYGDGMILTLERKG</sequence>
<keyword evidence="4" id="KW-1185">Reference proteome</keyword>
<feature type="region of interest" description="Disordered" evidence="1">
    <location>
        <begin position="188"/>
        <end position="235"/>
    </location>
</feature>
<reference evidence="3 4" key="1">
    <citation type="submission" date="2020-06" db="EMBL/GenBank/DDBJ databases">
        <authorList>
            <person name="Li R."/>
            <person name="Bekaert M."/>
        </authorList>
    </citation>
    <scope>NUCLEOTIDE SEQUENCE [LARGE SCALE GENOMIC DNA]</scope>
    <source>
        <strain evidence="4">wild</strain>
    </source>
</reference>
<dbReference type="Proteomes" id="UP000507470">
    <property type="component" value="Unassembled WGS sequence"/>
</dbReference>
<evidence type="ECO:0000256" key="1">
    <source>
        <dbReference type="SAM" id="MobiDB-lite"/>
    </source>
</evidence>
<gene>
    <name evidence="3" type="ORF">MCOR_29295</name>
</gene>
<feature type="signal peptide" evidence="2">
    <location>
        <begin position="1"/>
        <end position="18"/>
    </location>
</feature>
<evidence type="ECO:0000313" key="4">
    <source>
        <dbReference type="Proteomes" id="UP000507470"/>
    </source>
</evidence>
<evidence type="ECO:0000313" key="3">
    <source>
        <dbReference type="EMBL" id="CAC5394560.1"/>
    </source>
</evidence>
<proteinExistence type="predicted"/>
<keyword evidence="2" id="KW-0732">Signal</keyword>
<dbReference type="OrthoDB" id="6104102at2759"/>
<protein>
    <submittedName>
        <fullName evidence="3">Uncharacterized protein</fullName>
    </submittedName>
</protein>
<evidence type="ECO:0000256" key="2">
    <source>
        <dbReference type="SAM" id="SignalP"/>
    </source>
</evidence>
<organism evidence="3 4">
    <name type="scientific">Mytilus coruscus</name>
    <name type="common">Sea mussel</name>
    <dbReference type="NCBI Taxonomy" id="42192"/>
    <lineage>
        <taxon>Eukaryota</taxon>
        <taxon>Metazoa</taxon>
        <taxon>Spiralia</taxon>
        <taxon>Lophotrochozoa</taxon>
        <taxon>Mollusca</taxon>
        <taxon>Bivalvia</taxon>
        <taxon>Autobranchia</taxon>
        <taxon>Pteriomorphia</taxon>
        <taxon>Mytilida</taxon>
        <taxon>Mytiloidea</taxon>
        <taxon>Mytilidae</taxon>
        <taxon>Mytilinae</taxon>
        <taxon>Mytilus</taxon>
    </lineage>
</organism>